<evidence type="ECO:0000256" key="3">
    <source>
        <dbReference type="PROSITE-ProRule" id="PRU00023"/>
    </source>
</evidence>
<dbReference type="EMBL" id="HBUE01346425">
    <property type="protein sequence ID" value="CAG6600992.1"/>
    <property type="molecule type" value="Transcribed_RNA"/>
</dbReference>
<dbReference type="AlphaFoldDB" id="A0A8D8L990"/>
<name>A0A8D8L990_CULPI</name>
<dbReference type="PROSITE" id="PS50297">
    <property type="entry name" value="ANK_REP_REGION"/>
    <property type="match status" value="1"/>
</dbReference>
<dbReference type="EMBL" id="HBUE01346422">
    <property type="protein sequence ID" value="CAG6600991.1"/>
    <property type="molecule type" value="Transcribed_RNA"/>
</dbReference>
<dbReference type="PROSITE" id="PS50088">
    <property type="entry name" value="ANK_REPEAT"/>
    <property type="match status" value="1"/>
</dbReference>
<organism evidence="4">
    <name type="scientific">Culex pipiens</name>
    <name type="common">House mosquito</name>
    <dbReference type="NCBI Taxonomy" id="7175"/>
    <lineage>
        <taxon>Eukaryota</taxon>
        <taxon>Metazoa</taxon>
        <taxon>Ecdysozoa</taxon>
        <taxon>Arthropoda</taxon>
        <taxon>Hexapoda</taxon>
        <taxon>Insecta</taxon>
        <taxon>Pterygota</taxon>
        <taxon>Neoptera</taxon>
        <taxon>Endopterygota</taxon>
        <taxon>Diptera</taxon>
        <taxon>Nematocera</taxon>
        <taxon>Culicoidea</taxon>
        <taxon>Culicidae</taxon>
        <taxon>Culicinae</taxon>
        <taxon>Culicini</taxon>
        <taxon>Culex</taxon>
        <taxon>Culex</taxon>
    </lineage>
</organism>
<proteinExistence type="predicted"/>
<dbReference type="InterPro" id="IPR002110">
    <property type="entry name" value="Ankyrin_rpt"/>
</dbReference>
<dbReference type="SUPFAM" id="SSF48403">
    <property type="entry name" value="Ankyrin repeat"/>
    <property type="match status" value="1"/>
</dbReference>
<keyword evidence="1" id="KW-0677">Repeat</keyword>
<evidence type="ECO:0000313" key="4">
    <source>
        <dbReference type="EMBL" id="CAG6600991.1"/>
    </source>
</evidence>
<feature type="repeat" description="ANK" evidence="3">
    <location>
        <begin position="124"/>
        <end position="156"/>
    </location>
</feature>
<dbReference type="PANTHER" id="PTHR24171">
    <property type="entry name" value="ANKYRIN REPEAT DOMAIN-CONTAINING PROTEIN 39-RELATED"/>
    <property type="match status" value="1"/>
</dbReference>
<protein>
    <submittedName>
        <fullName evidence="4">Ankyrin repeat domain-containing protein 20A1</fullName>
    </submittedName>
</protein>
<sequence>MLDSVYEHSREEACRLFSKACTTGFVYVVELFLDGNYDLDYNYKDQYEDTPFLGLINYMDQVTARVIKRLLEKGVDLRARCRWGRDALMYLIWRYRTAKWNGLGLDTVQLMLDHGASINTTDEDGNTPLHLAFEQKEFELVEFLILNGANSDAVNNKGKRPFETAPALERELFYFYCDELCRT</sequence>
<dbReference type="InterPro" id="IPR036770">
    <property type="entry name" value="Ankyrin_rpt-contain_sf"/>
</dbReference>
<dbReference type="SMART" id="SM00248">
    <property type="entry name" value="ANK"/>
    <property type="match status" value="4"/>
</dbReference>
<evidence type="ECO:0000256" key="2">
    <source>
        <dbReference type="ARBA" id="ARBA00023043"/>
    </source>
</evidence>
<dbReference type="Gene3D" id="1.25.40.20">
    <property type="entry name" value="Ankyrin repeat-containing domain"/>
    <property type="match status" value="1"/>
</dbReference>
<evidence type="ECO:0000256" key="1">
    <source>
        <dbReference type="ARBA" id="ARBA00022737"/>
    </source>
</evidence>
<reference evidence="4" key="1">
    <citation type="submission" date="2021-05" db="EMBL/GenBank/DDBJ databases">
        <authorList>
            <person name="Alioto T."/>
            <person name="Alioto T."/>
            <person name="Gomez Garrido J."/>
        </authorList>
    </citation>
    <scope>NUCLEOTIDE SEQUENCE</scope>
</reference>
<dbReference type="EMBL" id="HBUE01239429">
    <property type="protein sequence ID" value="CAG6548762.1"/>
    <property type="molecule type" value="Transcribed_RNA"/>
</dbReference>
<accession>A0A8D8L990</accession>
<dbReference type="Pfam" id="PF12796">
    <property type="entry name" value="Ank_2"/>
    <property type="match status" value="1"/>
</dbReference>
<keyword evidence="2 3" id="KW-0040">ANK repeat</keyword>
<dbReference type="EMBL" id="HBUE01239433">
    <property type="protein sequence ID" value="CAG6548763.1"/>
    <property type="molecule type" value="Transcribed_RNA"/>
</dbReference>